<organism evidence="2 3">
    <name type="scientific">Cyclostephanos tholiformis</name>
    <dbReference type="NCBI Taxonomy" id="382380"/>
    <lineage>
        <taxon>Eukaryota</taxon>
        <taxon>Sar</taxon>
        <taxon>Stramenopiles</taxon>
        <taxon>Ochrophyta</taxon>
        <taxon>Bacillariophyta</taxon>
        <taxon>Coscinodiscophyceae</taxon>
        <taxon>Thalassiosirophycidae</taxon>
        <taxon>Stephanodiscales</taxon>
        <taxon>Stephanodiscaceae</taxon>
        <taxon>Cyclostephanos</taxon>
    </lineage>
</organism>
<proteinExistence type="predicted"/>
<comment type="caution">
    <text evidence="2">The sequence shown here is derived from an EMBL/GenBank/DDBJ whole genome shotgun (WGS) entry which is preliminary data.</text>
</comment>
<evidence type="ECO:0000313" key="3">
    <source>
        <dbReference type="Proteomes" id="UP001530377"/>
    </source>
</evidence>
<feature type="region of interest" description="Disordered" evidence="1">
    <location>
        <begin position="1"/>
        <end position="28"/>
    </location>
</feature>
<keyword evidence="3" id="KW-1185">Reference proteome</keyword>
<dbReference type="EMBL" id="JALLPB020000058">
    <property type="protein sequence ID" value="KAL3822698.1"/>
    <property type="molecule type" value="Genomic_DNA"/>
</dbReference>
<evidence type="ECO:0000313" key="2">
    <source>
        <dbReference type="EMBL" id="KAL3822698.1"/>
    </source>
</evidence>
<feature type="compositionally biased region" description="Low complexity" evidence="1">
    <location>
        <begin position="1"/>
        <end position="25"/>
    </location>
</feature>
<dbReference type="AlphaFoldDB" id="A0ABD3SDV0"/>
<sequence>MIRNVPSRPVSSPSNLGSSLSSPPNLHIPDRIDDDFPYDAARIYIMTPNTRTCVRPGAMAALGLCDIFWARSTSTPAARKSHTDNVLRVLDKDGSPFERVIHRDDYPEIVECGNDLRLFDDGVSNFVPQNYENGVTIRPFTPEGVRACHGGSWGAYYLVELRELSRLMGNHLIVIDPPRWRCNEGR</sequence>
<name>A0ABD3SDV0_9STRA</name>
<evidence type="ECO:0000256" key="1">
    <source>
        <dbReference type="SAM" id="MobiDB-lite"/>
    </source>
</evidence>
<gene>
    <name evidence="2" type="ORF">ACHAXA_009580</name>
</gene>
<dbReference type="Proteomes" id="UP001530377">
    <property type="component" value="Unassembled WGS sequence"/>
</dbReference>
<reference evidence="2 3" key="1">
    <citation type="submission" date="2024-10" db="EMBL/GenBank/DDBJ databases">
        <title>Updated reference genomes for cyclostephanoid diatoms.</title>
        <authorList>
            <person name="Roberts W.R."/>
            <person name="Alverson A.J."/>
        </authorList>
    </citation>
    <scope>NUCLEOTIDE SEQUENCE [LARGE SCALE GENOMIC DNA]</scope>
    <source>
        <strain evidence="2 3">AJA228-03</strain>
    </source>
</reference>
<accession>A0ABD3SDV0</accession>
<protein>
    <submittedName>
        <fullName evidence="2">Uncharacterized protein</fullName>
    </submittedName>
</protein>